<accession>A0A3P7NBW3</accession>
<evidence type="ECO:0000313" key="8">
    <source>
        <dbReference type="Proteomes" id="UP000281553"/>
    </source>
</evidence>
<dbReference type="Pfam" id="PF04142">
    <property type="entry name" value="Nuc_sug_transp"/>
    <property type="match status" value="1"/>
</dbReference>
<dbReference type="Proteomes" id="UP000281553">
    <property type="component" value="Unassembled WGS sequence"/>
</dbReference>
<keyword evidence="8" id="KW-1185">Reference proteome</keyword>
<evidence type="ECO:0000256" key="1">
    <source>
        <dbReference type="ARBA" id="ARBA00004141"/>
    </source>
</evidence>
<feature type="transmembrane region" description="Helical" evidence="6">
    <location>
        <begin position="18"/>
        <end position="38"/>
    </location>
</feature>
<evidence type="ECO:0000256" key="3">
    <source>
        <dbReference type="ARBA" id="ARBA00022692"/>
    </source>
</evidence>
<dbReference type="EMBL" id="UYRU01097450">
    <property type="protein sequence ID" value="VDN40025.1"/>
    <property type="molecule type" value="Genomic_DNA"/>
</dbReference>
<organism evidence="7 8">
    <name type="scientific">Dibothriocephalus latus</name>
    <name type="common">Fish tapeworm</name>
    <name type="synonym">Diphyllobothrium latum</name>
    <dbReference type="NCBI Taxonomy" id="60516"/>
    <lineage>
        <taxon>Eukaryota</taxon>
        <taxon>Metazoa</taxon>
        <taxon>Spiralia</taxon>
        <taxon>Lophotrochozoa</taxon>
        <taxon>Platyhelminthes</taxon>
        <taxon>Cestoda</taxon>
        <taxon>Eucestoda</taxon>
        <taxon>Diphyllobothriidea</taxon>
        <taxon>Diphyllobothriidae</taxon>
        <taxon>Dibothriocephalus</taxon>
    </lineage>
</organism>
<keyword evidence="5 6" id="KW-0472">Membrane</keyword>
<comment type="subcellular location">
    <subcellularLocation>
        <location evidence="1">Membrane</location>
        <topology evidence="1">Multi-pass membrane protein</topology>
    </subcellularLocation>
</comment>
<dbReference type="PANTHER" id="PTHR10231">
    <property type="entry name" value="NUCLEOTIDE-SUGAR TRANSMEMBRANE TRANSPORTER"/>
    <property type="match status" value="1"/>
</dbReference>
<dbReference type="OrthoDB" id="408493at2759"/>
<gene>
    <name evidence="7" type="ORF">DILT_LOCUS18111</name>
</gene>
<feature type="transmembrane region" description="Helical" evidence="6">
    <location>
        <begin position="45"/>
        <end position="65"/>
    </location>
</feature>
<proteinExistence type="predicted"/>
<dbReference type="InterPro" id="IPR007271">
    <property type="entry name" value="Nuc_sug_transpt"/>
</dbReference>
<sequence length="94" mass="10275">MTESDVLRSKGFFYGFDWLVWVVILLQSGGGIVVALVVKYADNILKGFACSASIVISCFISVFFMGMQLSAAFVFGVACVVISVLMYSSFPPRR</sequence>
<name>A0A3P7NBW3_DIBLA</name>
<keyword evidence="4 6" id="KW-1133">Transmembrane helix</keyword>
<evidence type="ECO:0000256" key="4">
    <source>
        <dbReference type="ARBA" id="ARBA00022989"/>
    </source>
</evidence>
<feature type="transmembrane region" description="Helical" evidence="6">
    <location>
        <begin position="71"/>
        <end position="90"/>
    </location>
</feature>
<dbReference type="GO" id="GO:0000139">
    <property type="term" value="C:Golgi membrane"/>
    <property type="evidence" value="ECO:0007669"/>
    <property type="project" value="InterPro"/>
</dbReference>
<dbReference type="NCBIfam" id="TIGR00803">
    <property type="entry name" value="nst"/>
    <property type="match status" value="1"/>
</dbReference>
<protein>
    <submittedName>
        <fullName evidence="7">Uncharacterized protein</fullName>
    </submittedName>
</protein>
<dbReference type="AlphaFoldDB" id="A0A3P7NBW3"/>
<reference evidence="7 8" key="1">
    <citation type="submission" date="2018-11" db="EMBL/GenBank/DDBJ databases">
        <authorList>
            <consortium name="Pathogen Informatics"/>
        </authorList>
    </citation>
    <scope>NUCLEOTIDE SEQUENCE [LARGE SCALE GENOMIC DNA]</scope>
</reference>
<evidence type="ECO:0000256" key="6">
    <source>
        <dbReference type="SAM" id="Phobius"/>
    </source>
</evidence>
<evidence type="ECO:0000256" key="2">
    <source>
        <dbReference type="ARBA" id="ARBA00022597"/>
    </source>
</evidence>
<evidence type="ECO:0000256" key="5">
    <source>
        <dbReference type="ARBA" id="ARBA00023136"/>
    </source>
</evidence>
<evidence type="ECO:0000313" key="7">
    <source>
        <dbReference type="EMBL" id="VDN40025.1"/>
    </source>
</evidence>
<keyword evidence="2" id="KW-0813">Transport</keyword>
<keyword evidence="3 6" id="KW-0812">Transmembrane</keyword>
<keyword evidence="2" id="KW-0762">Sugar transport</keyword>
<dbReference type="GO" id="GO:0015165">
    <property type="term" value="F:pyrimidine nucleotide-sugar transmembrane transporter activity"/>
    <property type="evidence" value="ECO:0007669"/>
    <property type="project" value="InterPro"/>
</dbReference>